<proteinExistence type="predicted"/>
<comment type="caution">
    <text evidence="1">The sequence shown here is derived from an EMBL/GenBank/DDBJ whole genome shotgun (WGS) entry which is preliminary data.</text>
</comment>
<evidence type="ECO:0000313" key="1">
    <source>
        <dbReference type="EMBL" id="MDX7988082.1"/>
    </source>
</evidence>
<sequence>MCHESALKLFPVKNEVASRTVFNTMRQRCANSDLCGKERYFDQTFPTNESYAMDVNQDSRGRHMRNCMNREGWGEKIKYWF</sequence>
<gene>
    <name evidence="1" type="ORF">FE392_12175</name>
</gene>
<accession>A0ABU4SBA4</accession>
<name>A0ABU4SBA4_9GAMM</name>
<reference evidence="2" key="1">
    <citation type="journal article" date="2024" name="Toxins">
        <title>Genome Sequence Analysis of Native Xenorhabdus Strains Isolated from Entomopathogenic Nematodes in Argentina.</title>
        <authorList>
            <person name="Palma L."/>
            <person name="Frizzo L."/>
            <person name="Kaiser S."/>
            <person name="Berry C."/>
            <person name="Caballero P."/>
            <person name="Bode H.B."/>
            <person name="Del Valle E.E."/>
        </authorList>
    </citation>
    <scope>NUCLEOTIDE SEQUENCE [LARGE SCALE GENOMIC DNA]</scope>
    <source>
        <strain evidence="2">12</strain>
    </source>
</reference>
<keyword evidence="2" id="KW-1185">Reference proteome</keyword>
<dbReference type="EMBL" id="VCDN01000046">
    <property type="protein sequence ID" value="MDX7988082.1"/>
    <property type="molecule type" value="Genomic_DNA"/>
</dbReference>
<evidence type="ECO:0000313" key="2">
    <source>
        <dbReference type="Proteomes" id="UP001271890"/>
    </source>
</evidence>
<protein>
    <submittedName>
        <fullName evidence="1">Uncharacterized protein</fullName>
    </submittedName>
</protein>
<dbReference type="Proteomes" id="UP001271890">
    <property type="component" value="Unassembled WGS sequence"/>
</dbReference>
<organism evidence="1 2">
    <name type="scientific">Xenorhabdus santafensis</name>
    <dbReference type="NCBI Taxonomy" id="2582833"/>
    <lineage>
        <taxon>Bacteria</taxon>
        <taxon>Pseudomonadati</taxon>
        <taxon>Pseudomonadota</taxon>
        <taxon>Gammaproteobacteria</taxon>
        <taxon>Enterobacterales</taxon>
        <taxon>Morganellaceae</taxon>
        <taxon>Xenorhabdus</taxon>
    </lineage>
</organism>